<keyword evidence="3" id="KW-1185">Reference proteome</keyword>
<proteinExistence type="predicted"/>
<gene>
    <name evidence="2" type="ORF">SAMN06265371_102410</name>
</gene>
<dbReference type="AlphaFoldDB" id="A0A238W4R4"/>
<sequence>MKTRFIHIIINVFLFLLNNNLIAQRDGGSRGVTDPGTDPDAVPIDDYLWVLIVIALVFAVKKLNFFARDSNPSELKL</sequence>
<name>A0A238W4R4_9FLAO</name>
<keyword evidence="1" id="KW-1133">Transmembrane helix</keyword>
<evidence type="ECO:0000256" key="1">
    <source>
        <dbReference type="SAM" id="Phobius"/>
    </source>
</evidence>
<keyword evidence="1" id="KW-0472">Membrane</keyword>
<dbReference type="Proteomes" id="UP000198384">
    <property type="component" value="Unassembled WGS sequence"/>
</dbReference>
<protein>
    <submittedName>
        <fullName evidence="2">Uncharacterized protein</fullName>
    </submittedName>
</protein>
<accession>A0A238W4R4</accession>
<dbReference type="RefSeq" id="WP_089380589.1">
    <property type="nucleotide sequence ID" value="NZ_FZNT01000002.1"/>
</dbReference>
<organism evidence="2 3">
    <name type="scientific">Lutibacter agarilyticus</name>
    <dbReference type="NCBI Taxonomy" id="1109740"/>
    <lineage>
        <taxon>Bacteria</taxon>
        <taxon>Pseudomonadati</taxon>
        <taxon>Bacteroidota</taxon>
        <taxon>Flavobacteriia</taxon>
        <taxon>Flavobacteriales</taxon>
        <taxon>Flavobacteriaceae</taxon>
        <taxon>Lutibacter</taxon>
    </lineage>
</organism>
<dbReference type="EMBL" id="FZNT01000002">
    <property type="protein sequence ID" value="SNR41314.1"/>
    <property type="molecule type" value="Genomic_DNA"/>
</dbReference>
<evidence type="ECO:0000313" key="3">
    <source>
        <dbReference type="Proteomes" id="UP000198384"/>
    </source>
</evidence>
<keyword evidence="1" id="KW-0812">Transmembrane</keyword>
<dbReference type="OrthoDB" id="1375790at2"/>
<evidence type="ECO:0000313" key="2">
    <source>
        <dbReference type="EMBL" id="SNR41314.1"/>
    </source>
</evidence>
<reference evidence="2 3" key="1">
    <citation type="submission" date="2017-06" db="EMBL/GenBank/DDBJ databases">
        <authorList>
            <person name="Kim H.J."/>
            <person name="Triplett B.A."/>
        </authorList>
    </citation>
    <scope>NUCLEOTIDE SEQUENCE [LARGE SCALE GENOMIC DNA]</scope>
    <source>
        <strain evidence="2 3">DSM 29150</strain>
    </source>
</reference>
<feature type="transmembrane region" description="Helical" evidence="1">
    <location>
        <begin position="47"/>
        <end position="67"/>
    </location>
</feature>